<keyword evidence="7" id="KW-0812">Transmembrane</keyword>
<evidence type="ECO:0000256" key="6">
    <source>
        <dbReference type="ARBA" id="ARBA00023315"/>
    </source>
</evidence>
<dbReference type="PANTHER" id="PTHR30606:SF10">
    <property type="entry name" value="PHOSPHATIDYLINOSITOL MANNOSIDE ACYLTRANSFERASE"/>
    <property type="match status" value="1"/>
</dbReference>
<reference evidence="8" key="1">
    <citation type="submission" date="2020-10" db="EMBL/GenBank/DDBJ databases">
        <authorList>
            <person name="Gilroy R."/>
        </authorList>
    </citation>
    <scope>NUCLEOTIDE SEQUENCE</scope>
    <source>
        <strain evidence="8">6276</strain>
    </source>
</reference>
<sequence>MRWYQLKEQAAGEKRLFLTWYIYKIFGKRAVRLVAFFVTVFAFLGGRGPRRNSAKFLKIIGLKPSLKNQFKHFLEYSYSLIDRMEVFSGNYDYQRIIFDSEEVKNSLINDFEKGVFFICSHLGNIDIMRSFMDKYPERRVNVFLSAEQCKIFNNFIKSIEIETPAVAYPVEDINIETSIEIKEKLSAGEIVIMAGDRTSKNSSNSEVELFGKRVLFPLGTFKFAQLMESPVYFVCALREGEKYRVYLQKFHSDVPKSQRALQMQKDFSLFIENLTYKAPLQFFHFYDLFEEE</sequence>
<dbReference type="Pfam" id="PF03279">
    <property type="entry name" value="Lip_A_acyltrans"/>
    <property type="match status" value="1"/>
</dbReference>
<name>A0A9D1EZ25_9BACT</name>
<dbReference type="Proteomes" id="UP000823928">
    <property type="component" value="Unassembled WGS sequence"/>
</dbReference>
<evidence type="ECO:0000256" key="7">
    <source>
        <dbReference type="SAM" id="Phobius"/>
    </source>
</evidence>
<keyword evidence="3" id="KW-0997">Cell inner membrane</keyword>
<evidence type="ECO:0000256" key="5">
    <source>
        <dbReference type="ARBA" id="ARBA00023136"/>
    </source>
</evidence>
<reference evidence="8" key="2">
    <citation type="journal article" date="2021" name="PeerJ">
        <title>Extensive microbial diversity within the chicken gut microbiome revealed by metagenomics and culture.</title>
        <authorList>
            <person name="Gilroy R."/>
            <person name="Ravi A."/>
            <person name="Getino M."/>
            <person name="Pursley I."/>
            <person name="Horton D.L."/>
            <person name="Alikhan N.F."/>
            <person name="Baker D."/>
            <person name="Gharbi K."/>
            <person name="Hall N."/>
            <person name="Watson M."/>
            <person name="Adriaenssens E.M."/>
            <person name="Foster-Nyarko E."/>
            <person name="Jarju S."/>
            <person name="Secka A."/>
            <person name="Antonio M."/>
            <person name="Oren A."/>
            <person name="Chaudhuri R.R."/>
            <person name="La Ragione R."/>
            <person name="Hildebrand F."/>
            <person name="Pallen M.J."/>
        </authorList>
    </citation>
    <scope>NUCLEOTIDE SEQUENCE</scope>
    <source>
        <strain evidence="8">6276</strain>
    </source>
</reference>
<dbReference type="AlphaFoldDB" id="A0A9D1EZ25"/>
<dbReference type="PANTHER" id="PTHR30606">
    <property type="entry name" value="LIPID A BIOSYNTHESIS LAUROYL ACYLTRANSFERASE"/>
    <property type="match status" value="1"/>
</dbReference>
<evidence type="ECO:0008006" key="10">
    <source>
        <dbReference type="Google" id="ProtNLM"/>
    </source>
</evidence>
<dbReference type="GO" id="GO:0016746">
    <property type="term" value="F:acyltransferase activity"/>
    <property type="evidence" value="ECO:0007669"/>
    <property type="project" value="UniProtKB-KW"/>
</dbReference>
<accession>A0A9D1EZ25</accession>
<comment type="caution">
    <text evidence="8">The sequence shown here is derived from an EMBL/GenBank/DDBJ whole genome shotgun (WGS) entry which is preliminary data.</text>
</comment>
<evidence type="ECO:0000313" key="9">
    <source>
        <dbReference type="Proteomes" id="UP000823928"/>
    </source>
</evidence>
<evidence type="ECO:0000256" key="2">
    <source>
        <dbReference type="ARBA" id="ARBA00022475"/>
    </source>
</evidence>
<keyword evidence="6" id="KW-0012">Acyltransferase</keyword>
<keyword evidence="2" id="KW-1003">Cell membrane</keyword>
<keyword evidence="7" id="KW-1133">Transmembrane helix</keyword>
<comment type="subcellular location">
    <subcellularLocation>
        <location evidence="1">Cell inner membrane</location>
    </subcellularLocation>
</comment>
<dbReference type="GO" id="GO:0009247">
    <property type="term" value="P:glycolipid biosynthetic process"/>
    <property type="evidence" value="ECO:0007669"/>
    <property type="project" value="UniProtKB-ARBA"/>
</dbReference>
<evidence type="ECO:0000256" key="3">
    <source>
        <dbReference type="ARBA" id="ARBA00022519"/>
    </source>
</evidence>
<dbReference type="InterPro" id="IPR004960">
    <property type="entry name" value="LipA_acyltrans"/>
</dbReference>
<protein>
    <recommendedName>
        <fullName evidence="10">Lipid A biosynthesis acyltransferase</fullName>
    </recommendedName>
</protein>
<keyword evidence="5 7" id="KW-0472">Membrane</keyword>
<dbReference type="GO" id="GO:0005886">
    <property type="term" value="C:plasma membrane"/>
    <property type="evidence" value="ECO:0007669"/>
    <property type="project" value="UniProtKB-SubCell"/>
</dbReference>
<keyword evidence="4" id="KW-0808">Transferase</keyword>
<evidence type="ECO:0000256" key="1">
    <source>
        <dbReference type="ARBA" id="ARBA00004533"/>
    </source>
</evidence>
<organism evidence="8 9">
    <name type="scientific">Candidatus Scatousia excrementigallinarum</name>
    <dbReference type="NCBI Taxonomy" id="2840935"/>
    <lineage>
        <taxon>Bacteria</taxon>
        <taxon>Candidatus Scatousia</taxon>
    </lineage>
</organism>
<dbReference type="EMBL" id="DVIU01000117">
    <property type="protein sequence ID" value="HIS36117.1"/>
    <property type="molecule type" value="Genomic_DNA"/>
</dbReference>
<proteinExistence type="predicted"/>
<feature type="transmembrane region" description="Helical" evidence="7">
    <location>
        <begin position="20"/>
        <end position="45"/>
    </location>
</feature>
<gene>
    <name evidence="8" type="ORF">IAC10_05745</name>
</gene>
<evidence type="ECO:0000313" key="8">
    <source>
        <dbReference type="EMBL" id="HIS36117.1"/>
    </source>
</evidence>
<evidence type="ECO:0000256" key="4">
    <source>
        <dbReference type="ARBA" id="ARBA00022679"/>
    </source>
</evidence>